<evidence type="ECO:0000313" key="5">
    <source>
        <dbReference type="Proteomes" id="UP000296733"/>
    </source>
</evidence>
<feature type="region of interest" description="Disordered" evidence="1">
    <location>
        <begin position="144"/>
        <end position="163"/>
    </location>
</feature>
<dbReference type="PROSITE" id="PS51318">
    <property type="entry name" value="TAT"/>
    <property type="match status" value="1"/>
</dbReference>
<reference evidence="2 5" key="2">
    <citation type="journal article" date="2019" name="Nat. Commun.">
        <title>A new type of DNA phosphorothioation-based antiviral system in archaea.</title>
        <authorList>
            <person name="Xiong L."/>
            <person name="Liu S."/>
            <person name="Chen S."/>
            <person name="Xiao Y."/>
            <person name="Zhu B."/>
            <person name="Gao Y."/>
            <person name="Zhang Y."/>
            <person name="Chen B."/>
            <person name="Luo J."/>
            <person name="Deng Z."/>
            <person name="Chen X."/>
            <person name="Wang L."/>
            <person name="Chen S."/>
        </authorList>
    </citation>
    <scope>NUCLEOTIDE SEQUENCE [LARGE SCALE GENOMIC DNA]</scope>
    <source>
        <strain evidence="2 5">CGMCC 1.10331</strain>
    </source>
</reference>
<evidence type="ECO:0000313" key="4">
    <source>
        <dbReference type="Proteomes" id="UP000236740"/>
    </source>
</evidence>
<dbReference type="InterPro" id="IPR006311">
    <property type="entry name" value="TAT_signal"/>
</dbReference>
<gene>
    <name evidence="2" type="ORF">DV707_05950</name>
    <name evidence="3" type="ORF">SAMN04488133_0359</name>
</gene>
<keyword evidence="4" id="KW-1185">Reference proteome</keyword>
<sequence length="194" mass="19111">MALSRRNVLIGLGALVGGGGALVGTGAFTTVSAERSVEVSTAGDASAFLSITGDGDYVEDNSGDDGTLTINIGGPDGSGLNEEAITTIDGIVTITNNAADTDASTTVGVSTDGPESAEPGDSASVLVPSEGDNSAAVVTFYVGETGSNSVGDGSTQDLDEGESAELDVEIDTRQATVDDTDAEDTGLTIVAGEN</sequence>
<accession>A0A1H5TT73</accession>
<evidence type="ECO:0000313" key="2">
    <source>
        <dbReference type="EMBL" id="QCC47249.1"/>
    </source>
</evidence>
<dbReference type="GeneID" id="39857612"/>
<feature type="region of interest" description="Disordered" evidence="1">
    <location>
        <begin position="103"/>
        <end position="129"/>
    </location>
</feature>
<dbReference type="EMBL" id="CP031311">
    <property type="protein sequence ID" value="QCC47249.1"/>
    <property type="molecule type" value="Genomic_DNA"/>
</dbReference>
<organism evidence="3 4">
    <name type="scientific">Halobellus limi</name>
    <dbReference type="NCBI Taxonomy" id="699433"/>
    <lineage>
        <taxon>Archaea</taxon>
        <taxon>Methanobacteriati</taxon>
        <taxon>Methanobacteriota</taxon>
        <taxon>Stenosarchaea group</taxon>
        <taxon>Halobacteria</taxon>
        <taxon>Halobacteriales</taxon>
        <taxon>Haloferacaceae</taxon>
        <taxon>Halobellus</taxon>
    </lineage>
</organism>
<reference evidence="3 4" key="1">
    <citation type="submission" date="2016-10" db="EMBL/GenBank/DDBJ databases">
        <authorList>
            <person name="de Groot N.N."/>
        </authorList>
    </citation>
    <scope>NUCLEOTIDE SEQUENCE [LARGE SCALE GENOMIC DNA]</scope>
    <source>
        <strain evidence="3 4">CGMCC 1.10331</strain>
    </source>
</reference>
<dbReference type="AlphaFoldDB" id="A0A1H5TT73"/>
<name>A0A1H5TT73_9EURY</name>
<protein>
    <recommendedName>
        <fullName evidence="6">DUF1102 domain-containing protein</fullName>
    </recommendedName>
</protein>
<dbReference type="KEGG" id="hlm:DV707_05950"/>
<dbReference type="Proteomes" id="UP000236740">
    <property type="component" value="Unassembled WGS sequence"/>
</dbReference>
<evidence type="ECO:0008006" key="6">
    <source>
        <dbReference type="Google" id="ProtNLM"/>
    </source>
</evidence>
<evidence type="ECO:0000313" key="3">
    <source>
        <dbReference type="EMBL" id="SEF65408.1"/>
    </source>
</evidence>
<feature type="compositionally biased region" description="Polar residues" evidence="1">
    <location>
        <begin position="145"/>
        <end position="156"/>
    </location>
</feature>
<dbReference type="OrthoDB" id="308262at2157"/>
<dbReference type="RefSeq" id="WP_103990152.1">
    <property type="nucleotide sequence ID" value="NZ_CP031311.1"/>
</dbReference>
<evidence type="ECO:0000256" key="1">
    <source>
        <dbReference type="SAM" id="MobiDB-lite"/>
    </source>
</evidence>
<dbReference type="Proteomes" id="UP000296733">
    <property type="component" value="Chromosome"/>
</dbReference>
<proteinExistence type="predicted"/>
<dbReference type="EMBL" id="FNVN01000001">
    <property type="protein sequence ID" value="SEF65408.1"/>
    <property type="molecule type" value="Genomic_DNA"/>
</dbReference>